<keyword evidence="2" id="KW-1185">Reference proteome</keyword>
<protein>
    <submittedName>
        <fullName evidence="1">Uncharacterized protein</fullName>
    </submittedName>
</protein>
<dbReference type="RefSeq" id="WP_093962668.1">
    <property type="nucleotide sequence ID" value="NZ_FXYG01000001.1"/>
</dbReference>
<evidence type="ECO:0000313" key="1">
    <source>
        <dbReference type="EMBL" id="SMX35889.1"/>
    </source>
</evidence>
<organism evidence="1 2">
    <name type="scientific">Ruegeria arenilitoris</name>
    <dbReference type="NCBI Taxonomy" id="1173585"/>
    <lineage>
        <taxon>Bacteria</taxon>
        <taxon>Pseudomonadati</taxon>
        <taxon>Pseudomonadota</taxon>
        <taxon>Alphaproteobacteria</taxon>
        <taxon>Rhodobacterales</taxon>
        <taxon>Roseobacteraceae</taxon>
        <taxon>Ruegeria</taxon>
    </lineage>
</organism>
<sequence>MHVAIHSGVVFSDGGLLLKSLQANAKVLQENGIVLFGPRRFRKAFKTPLNALDEGKLTPDACERLKAQIPDDPETGRVVMSTADFIGELNSAIKDGQFYPYAGRRLALLDQAFEGHEVELFIGLQNPGSFIPKVLMALPDETRESILASTDLSCLSWLTLIEDIHDLAPAVSITVWANEECPLIWGDIIRSLCGLSADIPLTEEFSLLSSLVDADGKREIEEIQQQVGHADPTLLHERLAAVFSQHALPERVEEELDFPGWSAEIHEAFSELYTQDLERLKKLPGVRFLGR</sequence>
<reference evidence="2" key="1">
    <citation type="submission" date="2017-05" db="EMBL/GenBank/DDBJ databases">
        <authorList>
            <person name="Rodrigo-Torres L."/>
            <person name="Arahal R. D."/>
            <person name="Lucena T."/>
        </authorList>
    </citation>
    <scope>NUCLEOTIDE SEQUENCE [LARGE SCALE GENOMIC DNA]</scope>
    <source>
        <strain evidence="2">CECT 8715</strain>
    </source>
</reference>
<gene>
    <name evidence="1" type="ORF">RUA8715_01215</name>
</gene>
<dbReference type="OrthoDB" id="7816979at2"/>
<proteinExistence type="predicted"/>
<evidence type="ECO:0000313" key="2">
    <source>
        <dbReference type="Proteomes" id="UP000202485"/>
    </source>
</evidence>
<dbReference type="Proteomes" id="UP000202485">
    <property type="component" value="Unassembled WGS sequence"/>
</dbReference>
<dbReference type="EMBL" id="FXYG01000001">
    <property type="protein sequence ID" value="SMX35889.1"/>
    <property type="molecule type" value="Genomic_DNA"/>
</dbReference>
<name>A0A238JZ22_9RHOB</name>
<accession>A0A238JZ22</accession>
<dbReference type="AlphaFoldDB" id="A0A238JZ22"/>